<gene>
    <name evidence="1" type="ORF">LCGC14_1996080</name>
</gene>
<reference evidence="1" key="1">
    <citation type="journal article" date="2015" name="Nature">
        <title>Complex archaea that bridge the gap between prokaryotes and eukaryotes.</title>
        <authorList>
            <person name="Spang A."/>
            <person name="Saw J.H."/>
            <person name="Jorgensen S.L."/>
            <person name="Zaremba-Niedzwiedzka K."/>
            <person name="Martijn J."/>
            <person name="Lind A.E."/>
            <person name="van Eijk R."/>
            <person name="Schleper C."/>
            <person name="Guy L."/>
            <person name="Ettema T.J."/>
        </authorList>
    </citation>
    <scope>NUCLEOTIDE SEQUENCE</scope>
</reference>
<proteinExistence type="predicted"/>
<protein>
    <submittedName>
        <fullName evidence="1">Uncharacterized protein</fullName>
    </submittedName>
</protein>
<organism evidence="1">
    <name type="scientific">marine sediment metagenome</name>
    <dbReference type="NCBI Taxonomy" id="412755"/>
    <lineage>
        <taxon>unclassified sequences</taxon>
        <taxon>metagenomes</taxon>
        <taxon>ecological metagenomes</taxon>
    </lineage>
</organism>
<evidence type="ECO:0000313" key="1">
    <source>
        <dbReference type="EMBL" id="KKL81305.1"/>
    </source>
</evidence>
<accession>A0A0F9HI34</accession>
<sequence>MMVRYNEQPKATCQGKVMVLPEGLHFVQFKPPGMADCAFAAAMERAQAKIAKLTTLFMDTMFDALVDTCASDRPDNWQAMEDMDAIDDSQY</sequence>
<name>A0A0F9HI34_9ZZZZ</name>
<dbReference type="EMBL" id="LAZR01022600">
    <property type="protein sequence ID" value="KKL81305.1"/>
    <property type="molecule type" value="Genomic_DNA"/>
</dbReference>
<dbReference type="AlphaFoldDB" id="A0A0F9HI34"/>
<comment type="caution">
    <text evidence="1">The sequence shown here is derived from an EMBL/GenBank/DDBJ whole genome shotgun (WGS) entry which is preliminary data.</text>
</comment>